<dbReference type="InterPro" id="IPR036397">
    <property type="entry name" value="RNaseH_sf"/>
</dbReference>
<comment type="function">
    <text evidence="1">Involved in the transposition of the insertion sequence.</text>
</comment>
<evidence type="ECO:0000313" key="4">
    <source>
        <dbReference type="Proteomes" id="UP001204320"/>
    </source>
</evidence>
<dbReference type="InterPro" id="IPR001584">
    <property type="entry name" value="Integrase_cat-core"/>
</dbReference>
<evidence type="ECO:0000313" key="3">
    <source>
        <dbReference type="EMBL" id="MCR9037384.1"/>
    </source>
</evidence>
<dbReference type="InterPro" id="IPR048020">
    <property type="entry name" value="Transpos_IS3"/>
</dbReference>
<dbReference type="SUPFAM" id="SSF53098">
    <property type="entry name" value="Ribonuclease H-like"/>
    <property type="match status" value="1"/>
</dbReference>
<accession>A0ABT1ZB16</accession>
<dbReference type="Pfam" id="PF13276">
    <property type="entry name" value="HTH_21"/>
    <property type="match status" value="1"/>
</dbReference>
<dbReference type="Pfam" id="PF13333">
    <property type="entry name" value="rve_2"/>
    <property type="match status" value="1"/>
</dbReference>
<evidence type="ECO:0000256" key="1">
    <source>
        <dbReference type="ARBA" id="ARBA00002286"/>
    </source>
</evidence>
<dbReference type="InterPro" id="IPR012337">
    <property type="entry name" value="RNaseH-like_sf"/>
</dbReference>
<sequence>MDRPEGGEALSNREKAVVVSELSGQHALSDLLECAGLARSSYYYALSHPKRPTRPELWEAAAEIFSRTANGCGHRQIAMCLRAEQGARIADKTVLKMMREIGISCGIRRETDYHRYNFYKGKVGETFENVLARDFAADAPWQKLGTDVTELRQPWGKAYLAPVYDFGSKEIAAWSISERPDMAQQHEMLDMLLPKVPEGSHPVMQSDMGWQYQHEGYCGRLRGAGIVQSMSRKGNCLDNGATEQLFGHIKDEFFRGREWPDFESFKADLDAYIVHWNTRRRQVKLKGLTPEEFRNQSLRAA</sequence>
<reference evidence="3 4" key="1">
    <citation type="submission" date="2022-08" db="EMBL/GenBank/DDBJ databases">
        <title>Tractidigestivibacter montrealensis type strain KD21.</title>
        <authorList>
            <person name="Diop K."/>
            <person name="Richard C."/>
            <person name="Routy B."/>
        </authorList>
    </citation>
    <scope>NUCLEOTIDE SEQUENCE [LARGE SCALE GENOMIC DNA]</scope>
    <source>
        <strain evidence="3 4">KD21</strain>
    </source>
</reference>
<feature type="domain" description="Integrase catalytic" evidence="2">
    <location>
        <begin position="136"/>
        <end position="298"/>
    </location>
</feature>
<dbReference type="PANTHER" id="PTHR46889">
    <property type="entry name" value="TRANSPOSASE INSF FOR INSERTION SEQUENCE IS3B-RELATED"/>
    <property type="match status" value="1"/>
</dbReference>
<dbReference type="EMBL" id="JANSKA010000010">
    <property type="protein sequence ID" value="MCR9037384.1"/>
    <property type="molecule type" value="Genomic_DNA"/>
</dbReference>
<dbReference type="PROSITE" id="PS50994">
    <property type="entry name" value="INTEGRASE"/>
    <property type="match status" value="1"/>
</dbReference>
<dbReference type="RefSeq" id="WP_258499812.1">
    <property type="nucleotide sequence ID" value="NZ_JANSKA010000010.1"/>
</dbReference>
<keyword evidence="4" id="KW-1185">Reference proteome</keyword>
<protein>
    <submittedName>
        <fullName evidence="3">IS3 family transposase</fullName>
    </submittedName>
</protein>
<dbReference type="Pfam" id="PF00665">
    <property type="entry name" value="rve"/>
    <property type="match status" value="1"/>
</dbReference>
<dbReference type="NCBIfam" id="NF033516">
    <property type="entry name" value="transpos_IS3"/>
    <property type="match status" value="1"/>
</dbReference>
<organism evidence="3 4">
    <name type="scientific">Tractidigestivibacter montrealensis</name>
    <dbReference type="NCBI Taxonomy" id="2972466"/>
    <lineage>
        <taxon>Bacteria</taxon>
        <taxon>Bacillati</taxon>
        <taxon>Actinomycetota</taxon>
        <taxon>Coriobacteriia</taxon>
        <taxon>Coriobacteriales</taxon>
        <taxon>Atopobiaceae</taxon>
        <taxon>Tractidigestivibacter</taxon>
    </lineage>
</organism>
<evidence type="ECO:0000259" key="2">
    <source>
        <dbReference type="PROSITE" id="PS50994"/>
    </source>
</evidence>
<comment type="caution">
    <text evidence="3">The sequence shown here is derived from an EMBL/GenBank/DDBJ whole genome shotgun (WGS) entry which is preliminary data.</text>
</comment>
<dbReference type="Proteomes" id="UP001204320">
    <property type="component" value="Unassembled WGS sequence"/>
</dbReference>
<gene>
    <name evidence="3" type="ORF">NVS32_10550</name>
</gene>
<dbReference type="Gene3D" id="3.30.420.10">
    <property type="entry name" value="Ribonuclease H-like superfamily/Ribonuclease H"/>
    <property type="match status" value="1"/>
</dbReference>
<dbReference type="InterPro" id="IPR050900">
    <property type="entry name" value="Transposase_IS3/IS150/IS904"/>
</dbReference>
<dbReference type="InterPro" id="IPR025948">
    <property type="entry name" value="HTH-like_dom"/>
</dbReference>
<name>A0ABT1ZB16_9ACTN</name>
<proteinExistence type="predicted"/>
<dbReference type="PANTHER" id="PTHR46889:SF5">
    <property type="entry name" value="INTEGRASE PROTEIN"/>
    <property type="match status" value="1"/>
</dbReference>